<name>C6Y195_PEDHD</name>
<reference evidence="3 4" key="1">
    <citation type="journal article" date="2009" name="Stand. Genomic Sci.">
        <title>Complete genome sequence of Pedobacter heparinus type strain (HIM 762-3).</title>
        <authorList>
            <person name="Han C."/>
            <person name="Spring S."/>
            <person name="Lapidus A."/>
            <person name="Del Rio T.G."/>
            <person name="Tice H."/>
            <person name="Copeland A."/>
            <person name="Cheng J.F."/>
            <person name="Lucas S."/>
            <person name="Chen F."/>
            <person name="Nolan M."/>
            <person name="Bruce D."/>
            <person name="Goodwin L."/>
            <person name="Pitluck S."/>
            <person name="Ivanova N."/>
            <person name="Mavromatis K."/>
            <person name="Mikhailova N."/>
            <person name="Pati A."/>
            <person name="Chen A."/>
            <person name="Palaniappan K."/>
            <person name="Land M."/>
            <person name="Hauser L."/>
            <person name="Chang Y.J."/>
            <person name="Jeffries C.C."/>
            <person name="Saunders E."/>
            <person name="Chertkov O."/>
            <person name="Brettin T."/>
            <person name="Goker M."/>
            <person name="Rohde M."/>
            <person name="Bristow J."/>
            <person name="Eisen J.A."/>
            <person name="Markowitz V."/>
            <person name="Hugenholtz P."/>
            <person name="Kyrpides N.C."/>
            <person name="Klenk H.P."/>
            <person name="Detter J.C."/>
        </authorList>
    </citation>
    <scope>NUCLEOTIDE SEQUENCE [LARGE SCALE GENOMIC DNA]</scope>
    <source>
        <strain evidence="4">ATCC 13125 / DSM 2366 / CIP 104194 / JCM 7457 / NBRC 12017 / NCIMB 9290 / NRRL B-14731 / HIM 762-3</strain>
    </source>
</reference>
<dbReference type="InterPro" id="IPR000086">
    <property type="entry name" value="NUDIX_hydrolase_dom"/>
</dbReference>
<dbReference type="RefSeq" id="WP_012780817.1">
    <property type="nucleotide sequence ID" value="NC_013061.1"/>
</dbReference>
<evidence type="ECO:0000313" key="4">
    <source>
        <dbReference type="Proteomes" id="UP000000852"/>
    </source>
</evidence>
<organism evidence="3 4">
    <name type="scientific">Pedobacter heparinus (strain ATCC 13125 / DSM 2366 / CIP 104194 / JCM 7457 / NBRC 12017 / NCIMB 9290 / NRRL B-14731 / HIM 762-3)</name>
    <dbReference type="NCBI Taxonomy" id="485917"/>
    <lineage>
        <taxon>Bacteria</taxon>
        <taxon>Pseudomonadati</taxon>
        <taxon>Bacteroidota</taxon>
        <taxon>Sphingobacteriia</taxon>
        <taxon>Sphingobacteriales</taxon>
        <taxon>Sphingobacteriaceae</taxon>
        <taxon>Pedobacter</taxon>
    </lineage>
</organism>
<accession>C6Y195</accession>
<dbReference type="STRING" id="485917.Phep_0649"/>
<evidence type="ECO:0000256" key="1">
    <source>
        <dbReference type="ARBA" id="ARBA00022801"/>
    </source>
</evidence>
<protein>
    <submittedName>
        <fullName evidence="3">NUDIX hydrolase</fullName>
    </submittedName>
</protein>
<dbReference type="EMBL" id="CP001681">
    <property type="protein sequence ID" value="ACU02871.1"/>
    <property type="molecule type" value="Genomic_DNA"/>
</dbReference>
<dbReference type="GO" id="GO:0006754">
    <property type="term" value="P:ATP biosynthetic process"/>
    <property type="evidence" value="ECO:0007669"/>
    <property type="project" value="TreeGrafter"/>
</dbReference>
<dbReference type="GO" id="GO:0006167">
    <property type="term" value="P:AMP biosynthetic process"/>
    <property type="evidence" value="ECO:0007669"/>
    <property type="project" value="TreeGrafter"/>
</dbReference>
<gene>
    <name evidence="3" type="ordered locus">Phep_0649</name>
</gene>
<dbReference type="InterPro" id="IPR015797">
    <property type="entry name" value="NUDIX_hydrolase-like_dom_sf"/>
</dbReference>
<keyword evidence="1 3" id="KW-0378">Hydrolase</keyword>
<dbReference type="PROSITE" id="PS51462">
    <property type="entry name" value="NUDIX"/>
    <property type="match status" value="1"/>
</dbReference>
<keyword evidence="4" id="KW-1185">Reference proteome</keyword>
<dbReference type="Pfam" id="PF00293">
    <property type="entry name" value="NUDIX"/>
    <property type="match status" value="1"/>
</dbReference>
<dbReference type="eggNOG" id="COG4119">
    <property type="taxonomic scope" value="Bacteria"/>
</dbReference>
<dbReference type="KEGG" id="phe:Phep_0649"/>
<dbReference type="CDD" id="cd04662">
    <property type="entry name" value="NUDIX_Hydrolase"/>
    <property type="match status" value="1"/>
</dbReference>
<dbReference type="PANTHER" id="PTHR21340">
    <property type="entry name" value="DIADENOSINE 5,5-P1,P4-TETRAPHOSPHATE PYROPHOSPHOHYDROLASE MUTT"/>
    <property type="match status" value="1"/>
</dbReference>
<dbReference type="PROSITE" id="PS00893">
    <property type="entry name" value="NUDIX_BOX"/>
    <property type="match status" value="1"/>
</dbReference>
<dbReference type="SUPFAM" id="SSF55811">
    <property type="entry name" value="Nudix"/>
    <property type="match status" value="1"/>
</dbReference>
<dbReference type="Gene3D" id="3.90.79.10">
    <property type="entry name" value="Nucleoside Triphosphate Pyrophosphohydrolase"/>
    <property type="match status" value="1"/>
</dbReference>
<proteinExistence type="predicted"/>
<dbReference type="PANTHER" id="PTHR21340:SF7">
    <property type="entry name" value="NUDIX HYDROLASE DOMAIN-CONTAINING PROTEIN"/>
    <property type="match status" value="1"/>
</dbReference>
<dbReference type="GO" id="GO:0004081">
    <property type="term" value="F:bis(5'-nucleosyl)-tetraphosphatase (asymmetrical) activity"/>
    <property type="evidence" value="ECO:0007669"/>
    <property type="project" value="TreeGrafter"/>
</dbReference>
<dbReference type="OrthoDB" id="954553at2"/>
<sequence length="154" mass="17645">MKQSYGILLYRWRSGQPEFFLVHPGGPFFVNKHAGSWTIPKGEANVDEAPLHTAIREFEEETGYRPSGHFIPLTPIVQKGGKQVHCWAVEGDLDATAIRSNTFELEWPPHSAKKQVFPEIDRAEWHCFEEACKLINEKQQDLLQQFSNLAKNNI</sequence>
<dbReference type="HOGENOM" id="CLU_118065_0_0_10"/>
<evidence type="ECO:0000313" key="3">
    <source>
        <dbReference type="EMBL" id="ACU02871.1"/>
    </source>
</evidence>
<feature type="domain" description="Nudix hydrolase" evidence="2">
    <location>
        <begin position="1"/>
        <end position="148"/>
    </location>
</feature>
<dbReference type="InterPro" id="IPR020084">
    <property type="entry name" value="NUDIX_hydrolase_CS"/>
</dbReference>
<evidence type="ECO:0000259" key="2">
    <source>
        <dbReference type="PROSITE" id="PS51462"/>
    </source>
</evidence>
<dbReference type="AlphaFoldDB" id="C6Y195"/>
<dbReference type="InterPro" id="IPR051325">
    <property type="entry name" value="Nudix_hydrolase_domain"/>
</dbReference>
<dbReference type="Proteomes" id="UP000000852">
    <property type="component" value="Chromosome"/>
</dbReference>